<evidence type="ECO:0000313" key="2">
    <source>
        <dbReference type="Proteomes" id="UP000256977"/>
    </source>
</evidence>
<comment type="caution">
    <text evidence="1">The sequence shown here is derived from an EMBL/GenBank/DDBJ whole genome shotgun (WGS) entry which is preliminary data.</text>
</comment>
<proteinExistence type="predicted"/>
<dbReference type="Proteomes" id="UP000256977">
    <property type="component" value="Unassembled WGS sequence"/>
</dbReference>
<keyword evidence="2" id="KW-1185">Reference proteome</keyword>
<accession>A0A3D9I8W6</accession>
<name>A0A3D9I8W6_9BACL</name>
<dbReference type="EMBL" id="QRDZ01000034">
    <property type="protein sequence ID" value="RED58202.1"/>
    <property type="molecule type" value="Genomic_DNA"/>
</dbReference>
<sequence>MLLKNRDEYNLPTSQKHLRKAEHDHAFLFEVFLAPSPIYSIPISFSII</sequence>
<gene>
    <name evidence="1" type="ORF">DFP98_13444</name>
</gene>
<organism evidence="1 2">
    <name type="scientific">Cohnella phaseoli</name>
    <dbReference type="NCBI Taxonomy" id="456490"/>
    <lineage>
        <taxon>Bacteria</taxon>
        <taxon>Bacillati</taxon>
        <taxon>Bacillota</taxon>
        <taxon>Bacilli</taxon>
        <taxon>Bacillales</taxon>
        <taxon>Paenibacillaceae</taxon>
        <taxon>Cohnella</taxon>
    </lineage>
</organism>
<dbReference type="AlphaFoldDB" id="A0A3D9I8W6"/>
<reference evidence="1 2" key="1">
    <citation type="submission" date="2018-07" db="EMBL/GenBank/DDBJ databases">
        <title>Genomic Encyclopedia of Type Strains, Phase III (KMG-III): the genomes of soil and plant-associated and newly described type strains.</title>
        <authorList>
            <person name="Whitman W."/>
        </authorList>
    </citation>
    <scope>NUCLEOTIDE SEQUENCE [LARGE SCALE GENOMIC DNA]</scope>
    <source>
        <strain evidence="1 2">CECT 7287</strain>
    </source>
</reference>
<evidence type="ECO:0000313" key="1">
    <source>
        <dbReference type="EMBL" id="RED58202.1"/>
    </source>
</evidence>
<protein>
    <submittedName>
        <fullName evidence="1">Uncharacterized protein</fullName>
    </submittedName>
</protein>